<reference evidence="3" key="1">
    <citation type="journal article" date="2021" name="New Phytol.">
        <title>Evolutionary innovations through gain and loss of genes in the ectomycorrhizal Boletales.</title>
        <authorList>
            <person name="Wu G."/>
            <person name="Miyauchi S."/>
            <person name="Morin E."/>
            <person name="Kuo A."/>
            <person name="Drula E."/>
            <person name="Varga T."/>
            <person name="Kohler A."/>
            <person name="Feng B."/>
            <person name="Cao Y."/>
            <person name="Lipzen A."/>
            <person name="Daum C."/>
            <person name="Hundley H."/>
            <person name="Pangilinan J."/>
            <person name="Johnson J."/>
            <person name="Barry K."/>
            <person name="LaButti K."/>
            <person name="Ng V."/>
            <person name="Ahrendt S."/>
            <person name="Min B."/>
            <person name="Choi I.G."/>
            <person name="Park H."/>
            <person name="Plett J.M."/>
            <person name="Magnuson J."/>
            <person name="Spatafora J.W."/>
            <person name="Nagy L.G."/>
            <person name="Henrissat B."/>
            <person name="Grigoriev I.V."/>
            <person name="Yang Z.L."/>
            <person name="Xu J."/>
            <person name="Martin F.M."/>
        </authorList>
    </citation>
    <scope>NUCLEOTIDE SEQUENCE</scope>
    <source>
        <strain evidence="3">KKN 215</strain>
    </source>
</reference>
<accession>A0A8K0XRC1</accession>
<name>A0A8K0XRC1_9AGAR</name>
<sequence length="623" mass="70317">MSSLFHPPYLNLLVSDMTQEISFITTSSTDSIHDSSTTTVTFREAGIRSLFRSSVLRKQYTAQFKVQSSAIRSLRARLAQQEHAARSLREYVSTVEARYQQVAGELGTLRKAQVEGAEILTATCWAGDSGSSGSFQPLGKTHNCRLQHGSDNPGLSTILCDVTTEEEALNAQELRCTLEQLQVLQRKHFDLQCELKKAREAMDEEKDELELSLFATELERDIYKKNEQDLEKAMTDKTGALDAAETLATEERLAKEQALLNLHAAEERLASLLEDSGGQDTGALQAALREREDLVKATHEEMARLNAQLMNREETINDQRAEITSLMAALDEANERCTTSSKQLQGECEAHHETRGDLGLIIRRLATLSEERDDLQTKLREAKENAEEAQTTLDMTTRRLSWELEQAMTQREGKDMDIEAEREEKTNLEERAQFAVDELTRENRSLEQSKRVLEETLLAKVNRCEELESQVSQLMESMRAVSDGEGGVQKAMFGQKNTEEISVSAKRTSWDKENAHTGSMYDMSAPRIIPIRRSSTMNTYSSSTENNKNPNPQPITSSERENRAFTTRLFNPQSLRKFFVSSSQIKKSHATAQENMHLPDTPPASTFRVDRRVAEEFTSPEFI</sequence>
<feature type="compositionally biased region" description="Polar residues" evidence="2">
    <location>
        <begin position="585"/>
        <end position="594"/>
    </location>
</feature>
<feature type="compositionally biased region" description="Polar residues" evidence="2">
    <location>
        <begin position="537"/>
        <end position="557"/>
    </location>
</feature>
<protein>
    <submittedName>
        <fullName evidence="3">Uncharacterized protein</fullName>
    </submittedName>
</protein>
<proteinExistence type="predicted"/>
<evidence type="ECO:0000313" key="4">
    <source>
        <dbReference type="Proteomes" id="UP000813824"/>
    </source>
</evidence>
<dbReference type="Proteomes" id="UP000813824">
    <property type="component" value="Unassembled WGS sequence"/>
</dbReference>
<organism evidence="3 4">
    <name type="scientific">Cristinia sonorae</name>
    <dbReference type="NCBI Taxonomy" id="1940300"/>
    <lineage>
        <taxon>Eukaryota</taxon>
        <taxon>Fungi</taxon>
        <taxon>Dikarya</taxon>
        <taxon>Basidiomycota</taxon>
        <taxon>Agaricomycotina</taxon>
        <taxon>Agaricomycetes</taxon>
        <taxon>Agaricomycetidae</taxon>
        <taxon>Agaricales</taxon>
        <taxon>Pleurotineae</taxon>
        <taxon>Stephanosporaceae</taxon>
        <taxon>Cristinia</taxon>
    </lineage>
</organism>
<feature type="region of interest" description="Disordered" evidence="2">
    <location>
        <begin position="585"/>
        <end position="606"/>
    </location>
</feature>
<gene>
    <name evidence="3" type="ORF">BXZ70DRAFT_61868</name>
</gene>
<evidence type="ECO:0000313" key="3">
    <source>
        <dbReference type="EMBL" id="KAH8102224.1"/>
    </source>
</evidence>
<feature type="region of interest" description="Disordered" evidence="2">
    <location>
        <begin position="537"/>
        <end position="562"/>
    </location>
</feature>
<feature type="coiled-coil region" evidence="1">
    <location>
        <begin position="365"/>
        <end position="470"/>
    </location>
</feature>
<evidence type="ECO:0000256" key="2">
    <source>
        <dbReference type="SAM" id="MobiDB-lite"/>
    </source>
</evidence>
<evidence type="ECO:0000256" key="1">
    <source>
        <dbReference type="SAM" id="Coils"/>
    </source>
</evidence>
<dbReference type="EMBL" id="JAEVFJ010000010">
    <property type="protein sequence ID" value="KAH8102224.1"/>
    <property type="molecule type" value="Genomic_DNA"/>
</dbReference>
<dbReference type="OrthoDB" id="10591734at2759"/>
<feature type="coiled-coil region" evidence="1">
    <location>
        <begin position="255"/>
        <end position="336"/>
    </location>
</feature>
<keyword evidence="4" id="KW-1185">Reference proteome</keyword>
<comment type="caution">
    <text evidence="3">The sequence shown here is derived from an EMBL/GenBank/DDBJ whole genome shotgun (WGS) entry which is preliminary data.</text>
</comment>
<keyword evidence="1" id="KW-0175">Coiled coil</keyword>
<dbReference type="AlphaFoldDB" id="A0A8K0XRC1"/>
<feature type="coiled-coil region" evidence="1">
    <location>
        <begin position="181"/>
        <end position="208"/>
    </location>
</feature>